<dbReference type="PANTHER" id="PTHR42879:SF6">
    <property type="entry name" value="NADPH-DEPENDENT REDUCTASE BACG"/>
    <property type="match status" value="1"/>
</dbReference>
<dbReference type="InterPro" id="IPR002347">
    <property type="entry name" value="SDR_fam"/>
</dbReference>
<evidence type="ECO:0000313" key="2">
    <source>
        <dbReference type="EMBL" id="GGO91844.1"/>
    </source>
</evidence>
<dbReference type="InterPro" id="IPR036291">
    <property type="entry name" value="NAD(P)-bd_dom_sf"/>
</dbReference>
<keyword evidence="3" id="KW-1185">Reference proteome</keyword>
<gene>
    <name evidence="2" type="ORF">GCM10012280_40660</name>
</gene>
<dbReference type="InterPro" id="IPR050259">
    <property type="entry name" value="SDR"/>
</dbReference>
<name>A0A918E022_9ACTN</name>
<dbReference type="Pfam" id="PF13561">
    <property type="entry name" value="adh_short_C2"/>
    <property type="match status" value="1"/>
</dbReference>
<dbReference type="PRINTS" id="PR00081">
    <property type="entry name" value="GDHRDH"/>
</dbReference>
<evidence type="ECO:0000256" key="1">
    <source>
        <dbReference type="ARBA" id="ARBA00006484"/>
    </source>
</evidence>
<protein>
    <submittedName>
        <fullName evidence="2">3-oxoacyl-ACP reductase</fullName>
    </submittedName>
</protein>
<dbReference type="Gene3D" id="3.40.50.720">
    <property type="entry name" value="NAD(P)-binding Rossmann-like Domain"/>
    <property type="match status" value="1"/>
</dbReference>
<dbReference type="SUPFAM" id="SSF51735">
    <property type="entry name" value="NAD(P)-binding Rossmann-fold domains"/>
    <property type="match status" value="1"/>
</dbReference>
<accession>A0A918E022</accession>
<dbReference type="RefSeq" id="WP_189133159.1">
    <property type="nucleotide sequence ID" value="NZ_BMMS01000017.1"/>
</dbReference>
<dbReference type="EMBL" id="BMMS01000017">
    <property type="protein sequence ID" value="GGO91844.1"/>
    <property type="molecule type" value="Genomic_DNA"/>
</dbReference>
<organism evidence="2 3">
    <name type="scientific">Wenjunlia tyrosinilytica</name>
    <dbReference type="NCBI Taxonomy" id="1544741"/>
    <lineage>
        <taxon>Bacteria</taxon>
        <taxon>Bacillati</taxon>
        <taxon>Actinomycetota</taxon>
        <taxon>Actinomycetes</taxon>
        <taxon>Kitasatosporales</taxon>
        <taxon>Streptomycetaceae</taxon>
        <taxon>Wenjunlia</taxon>
    </lineage>
</organism>
<evidence type="ECO:0000313" key="3">
    <source>
        <dbReference type="Proteomes" id="UP000641932"/>
    </source>
</evidence>
<dbReference type="PANTHER" id="PTHR42879">
    <property type="entry name" value="3-OXOACYL-(ACYL-CARRIER-PROTEIN) REDUCTASE"/>
    <property type="match status" value="1"/>
</dbReference>
<dbReference type="AlphaFoldDB" id="A0A918E022"/>
<sequence length="257" mass="25965">MDLGIEGRTALVAAATGGLGLATAAALAAEGARVVLFGRDEERAAAAAAGLPAAVGLTADLTDPDAPRRVVQACESRYGPVDILVLNSGGPPMAAATETTEEQLAAAHELLLLSAHRLLTLVLPGMRRRGWGRVVAIGSSGVEEPLPGLALSNTYRAGLAGLLKTVAGEVAADGVTVNLLLPGRIATQRVASLDRAAAARTGRTPEEVAAASRGKIPAGRYGRPEEFAAVAAFLCGEPASFVTGSRIRVDGGLIAGH</sequence>
<proteinExistence type="inferred from homology"/>
<reference evidence="2" key="1">
    <citation type="journal article" date="2014" name="Int. J. Syst. Evol. Microbiol.">
        <title>Complete genome sequence of Corynebacterium casei LMG S-19264T (=DSM 44701T), isolated from a smear-ripened cheese.</title>
        <authorList>
            <consortium name="US DOE Joint Genome Institute (JGI-PGF)"/>
            <person name="Walter F."/>
            <person name="Albersmeier A."/>
            <person name="Kalinowski J."/>
            <person name="Ruckert C."/>
        </authorList>
    </citation>
    <scope>NUCLEOTIDE SEQUENCE</scope>
    <source>
        <strain evidence="2">CGMCC 4.7201</strain>
    </source>
</reference>
<reference evidence="2" key="2">
    <citation type="submission" date="2020-09" db="EMBL/GenBank/DDBJ databases">
        <authorList>
            <person name="Sun Q."/>
            <person name="Zhou Y."/>
        </authorList>
    </citation>
    <scope>NUCLEOTIDE SEQUENCE</scope>
    <source>
        <strain evidence="2">CGMCC 4.7201</strain>
    </source>
</reference>
<dbReference type="Proteomes" id="UP000641932">
    <property type="component" value="Unassembled WGS sequence"/>
</dbReference>
<comment type="caution">
    <text evidence="2">The sequence shown here is derived from an EMBL/GenBank/DDBJ whole genome shotgun (WGS) entry which is preliminary data.</text>
</comment>
<comment type="similarity">
    <text evidence="1">Belongs to the short-chain dehydrogenases/reductases (SDR) family.</text>
</comment>